<sequence>MPSESIQEEQGELTFGSGGLVQATAWAYVAAFLFMVAIILTGLLVGL</sequence>
<proteinExistence type="predicted"/>
<dbReference type="Proteomes" id="UP001155027">
    <property type="component" value="Unassembled WGS sequence"/>
</dbReference>
<evidence type="ECO:0000256" key="1">
    <source>
        <dbReference type="SAM" id="Phobius"/>
    </source>
</evidence>
<gene>
    <name evidence="2" type="ORF">GGP71_002264</name>
</gene>
<name>A0A9X2PZF2_9BACT</name>
<protein>
    <submittedName>
        <fullName evidence="2">Uncharacterized protein</fullName>
    </submittedName>
</protein>
<feature type="transmembrane region" description="Helical" evidence="1">
    <location>
        <begin position="25"/>
        <end position="45"/>
    </location>
</feature>
<dbReference type="AlphaFoldDB" id="A0A9X2PZF2"/>
<organism evidence="2 3">
    <name type="scientific">Salinibacter ruber</name>
    <dbReference type="NCBI Taxonomy" id="146919"/>
    <lineage>
        <taxon>Bacteria</taxon>
        <taxon>Pseudomonadati</taxon>
        <taxon>Rhodothermota</taxon>
        <taxon>Rhodothermia</taxon>
        <taxon>Rhodothermales</taxon>
        <taxon>Salinibacteraceae</taxon>
        <taxon>Salinibacter</taxon>
    </lineage>
</organism>
<evidence type="ECO:0000313" key="3">
    <source>
        <dbReference type="Proteomes" id="UP001155027"/>
    </source>
</evidence>
<keyword evidence="1" id="KW-0472">Membrane</keyword>
<reference evidence="2" key="1">
    <citation type="submission" date="2022-08" db="EMBL/GenBank/DDBJ databases">
        <title>Genomic Encyclopedia of Type Strains, Phase V (KMG-V): Genome sequencing to study the core and pangenomes of soil and plant-associated prokaryotes.</title>
        <authorList>
            <person name="Whitman W."/>
        </authorList>
    </citation>
    <scope>NUCLEOTIDE SEQUENCE</scope>
    <source>
        <strain evidence="2">0</strain>
    </source>
</reference>
<evidence type="ECO:0000313" key="2">
    <source>
        <dbReference type="EMBL" id="MCS3678333.1"/>
    </source>
</evidence>
<keyword evidence="1" id="KW-0812">Transmembrane</keyword>
<accession>A0A9X2PZF2</accession>
<comment type="caution">
    <text evidence="2">The sequence shown here is derived from an EMBL/GenBank/DDBJ whole genome shotgun (WGS) entry which is preliminary data.</text>
</comment>
<dbReference type="RefSeq" id="WP_259080566.1">
    <property type="nucleotide sequence ID" value="NZ_JANUAU010000007.1"/>
</dbReference>
<dbReference type="EMBL" id="JANUAU010000007">
    <property type="protein sequence ID" value="MCS3678333.1"/>
    <property type="molecule type" value="Genomic_DNA"/>
</dbReference>
<keyword evidence="1" id="KW-1133">Transmembrane helix</keyword>